<accession>A0A1H0PXH6</accession>
<dbReference type="PANTHER" id="PTHR35936">
    <property type="entry name" value="MEMBRANE-BOUND LYTIC MUREIN TRANSGLYCOSYLASE F"/>
    <property type="match status" value="1"/>
</dbReference>
<dbReference type="RefSeq" id="WP_074571685.1">
    <property type="nucleotide sequence ID" value="NZ_FNJQ01000006.1"/>
</dbReference>
<dbReference type="Gene3D" id="3.40.190.10">
    <property type="entry name" value="Periplasmic binding protein-like II"/>
    <property type="match status" value="2"/>
</dbReference>
<evidence type="ECO:0000313" key="3">
    <source>
        <dbReference type="EMBL" id="SDP09867.1"/>
    </source>
</evidence>
<dbReference type="SMART" id="SM00062">
    <property type="entry name" value="PBPb"/>
    <property type="match status" value="1"/>
</dbReference>
<organism evidence="3 4">
    <name type="scientific">Selenomonas ruminantium</name>
    <dbReference type="NCBI Taxonomy" id="971"/>
    <lineage>
        <taxon>Bacteria</taxon>
        <taxon>Bacillati</taxon>
        <taxon>Bacillota</taxon>
        <taxon>Negativicutes</taxon>
        <taxon>Selenomonadales</taxon>
        <taxon>Selenomonadaceae</taxon>
        <taxon>Selenomonas</taxon>
    </lineage>
</organism>
<dbReference type="InterPro" id="IPR001638">
    <property type="entry name" value="Solute-binding_3/MltF_N"/>
</dbReference>
<feature type="domain" description="Solute-binding protein family 3/N-terminal" evidence="2">
    <location>
        <begin position="40"/>
        <end position="267"/>
    </location>
</feature>
<dbReference type="AlphaFoldDB" id="A0A1H0PXH6"/>
<reference evidence="3 4" key="1">
    <citation type="submission" date="2016-10" db="EMBL/GenBank/DDBJ databases">
        <authorList>
            <person name="de Groot N.N."/>
        </authorList>
    </citation>
    <scope>NUCLEOTIDE SEQUENCE [LARGE SCALE GENOMIC DNA]</scope>
    <source>
        <strain evidence="3 4">S137</strain>
    </source>
</reference>
<dbReference type="Pfam" id="PF00497">
    <property type="entry name" value="SBP_bac_3"/>
    <property type="match status" value="1"/>
</dbReference>
<evidence type="ECO:0000259" key="2">
    <source>
        <dbReference type="SMART" id="SM00062"/>
    </source>
</evidence>
<proteinExistence type="predicted"/>
<gene>
    <name evidence="3" type="ORF">SAMN05216366_10656</name>
</gene>
<name>A0A1H0PXH6_SELRU</name>
<protein>
    <submittedName>
        <fullName evidence="3">Cyclohexadienyl dehydratase</fullName>
    </submittedName>
</protein>
<dbReference type="OrthoDB" id="8613538at2"/>
<evidence type="ECO:0000313" key="4">
    <source>
        <dbReference type="Proteomes" id="UP000182412"/>
    </source>
</evidence>
<dbReference type="SUPFAM" id="SSF53850">
    <property type="entry name" value="Periplasmic binding protein-like II"/>
    <property type="match status" value="1"/>
</dbReference>
<sequence>MGRKNIVAKLMVCIMTFALLILPGMYAEAGHLEDIAARGTIRIGTTGDYIPMSYRNPQTGEYEGIDAELSQIIADSLGVKIEYVPTSWPTLTADTLAGKFDIALCGISRNFARAKVMAMSDAYGEGVFGKTILCRKADAGKFQSLADIDKPSVRVMINPGGTNEKFAHANLKKAQLIVHQENADIPRQIAEGKADIMITETVEAARYVEKDSRLAAPLIHEPFTRHSCGILMTKGDQEFLNYINFVLAELRMDGTLAKLEAKYLKVRGNVNEAR</sequence>
<dbReference type="Proteomes" id="UP000182412">
    <property type="component" value="Unassembled WGS sequence"/>
</dbReference>
<dbReference type="PANTHER" id="PTHR35936:SF19">
    <property type="entry name" value="AMINO-ACID-BINDING PROTEIN YXEM-RELATED"/>
    <property type="match status" value="1"/>
</dbReference>
<dbReference type="EMBL" id="FNJQ01000006">
    <property type="protein sequence ID" value="SDP09867.1"/>
    <property type="molecule type" value="Genomic_DNA"/>
</dbReference>
<evidence type="ECO:0000256" key="1">
    <source>
        <dbReference type="ARBA" id="ARBA00022729"/>
    </source>
</evidence>
<keyword evidence="1" id="KW-0732">Signal</keyword>